<dbReference type="InterPro" id="IPR051933">
    <property type="entry name" value="Resuscitation_pf_RpfB"/>
</dbReference>
<dbReference type="InterPro" id="IPR057309">
    <property type="entry name" value="PcsB_CC"/>
</dbReference>
<dbReference type="InterPro" id="IPR010611">
    <property type="entry name" value="3D_dom"/>
</dbReference>
<dbReference type="Pfam" id="PF06725">
    <property type="entry name" value="3D"/>
    <property type="match status" value="1"/>
</dbReference>
<evidence type="ECO:0000256" key="2">
    <source>
        <dbReference type="SAM" id="Coils"/>
    </source>
</evidence>
<feature type="signal peptide" evidence="4">
    <location>
        <begin position="1"/>
        <end position="27"/>
    </location>
</feature>
<evidence type="ECO:0000259" key="5">
    <source>
        <dbReference type="Pfam" id="PF06725"/>
    </source>
</evidence>
<dbReference type="GO" id="GO:0009254">
    <property type="term" value="P:peptidoglycan turnover"/>
    <property type="evidence" value="ECO:0007669"/>
    <property type="project" value="InterPro"/>
</dbReference>
<dbReference type="Proteomes" id="UP000624041">
    <property type="component" value="Unassembled WGS sequence"/>
</dbReference>
<feature type="domain" description="3D" evidence="5">
    <location>
        <begin position="357"/>
        <end position="416"/>
    </location>
</feature>
<dbReference type="Gene3D" id="6.10.250.3150">
    <property type="match status" value="1"/>
</dbReference>
<dbReference type="GO" id="GO:0019867">
    <property type="term" value="C:outer membrane"/>
    <property type="evidence" value="ECO:0007669"/>
    <property type="project" value="InterPro"/>
</dbReference>
<dbReference type="AlphaFoldDB" id="A0A917Y557"/>
<keyword evidence="1 4" id="KW-0732">Signal</keyword>
<keyword evidence="2" id="KW-0175">Coiled coil</keyword>
<feature type="compositionally biased region" description="Basic and acidic residues" evidence="3">
    <location>
        <begin position="284"/>
        <end position="325"/>
    </location>
</feature>
<feature type="domain" description="Peptidoglycan hydrolase PcsB coiled-coil" evidence="6">
    <location>
        <begin position="103"/>
        <end position="176"/>
    </location>
</feature>
<feature type="coiled-coil region" evidence="2">
    <location>
        <begin position="26"/>
        <end position="109"/>
    </location>
</feature>
<dbReference type="EMBL" id="BMOS01000039">
    <property type="protein sequence ID" value="GGN65673.1"/>
    <property type="molecule type" value="Genomic_DNA"/>
</dbReference>
<dbReference type="InterPro" id="IPR036908">
    <property type="entry name" value="RlpA-like_sf"/>
</dbReference>
<dbReference type="RefSeq" id="WP_308425623.1">
    <property type="nucleotide sequence ID" value="NZ_BMOS01000039.1"/>
</dbReference>
<organism evidence="7 8">
    <name type="scientific">Oceanobacillus indicireducens</name>
    <dbReference type="NCBI Taxonomy" id="1004261"/>
    <lineage>
        <taxon>Bacteria</taxon>
        <taxon>Bacillati</taxon>
        <taxon>Bacillota</taxon>
        <taxon>Bacilli</taxon>
        <taxon>Bacillales</taxon>
        <taxon>Bacillaceae</taxon>
        <taxon>Oceanobacillus</taxon>
    </lineage>
</organism>
<keyword evidence="8" id="KW-1185">Reference proteome</keyword>
<dbReference type="PANTHER" id="PTHR39160">
    <property type="entry name" value="CELL WALL-BINDING PROTEIN YOCH"/>
    <property type="match status" value="1"/>
</dbReference>
<comment type="caution">
    <text evidence="7">The sequence shown here is derived from an EMBL/GenBank/DDBJ whole genome shotgun (WGS) entry which is preliminary data.</text>
</comment>
<dbReference type="Pfam" id="PF24568">
    <property type="entry name" value="CC_PcsB"/>
    <property type="match status" value="1"/>
</dbReference>
<dbReference type="CDD" id="cd22786">
    <property type="entry name" value="DPBB_YuiC-like"/>
    <property type="match status" value="1"/>
</dbReference>
<reference evidence="7" key="2">
    <citation type="submission" date="2020-09" db="EMBL/GenBank/DDBJ databases">
        <authorList>
            <person name="Sun Q."/>
            <person name="Ohkuma M."/>
        </authorList>
    </citation>
    <scope>NUCLEOTIDE SEQUENCE</scope>
    <source>
        <strain evidence="7">JCM 17251</strain>
    </source>
</reference>
<dbReference type="PANTHER" id="PTHR39160:SF6">
    <property type="entry name" value="CELL WALL-BINDING PROTEIN YOCH"/>
    <property type="match status" value="1"/>
</dbReference>
<evidence type="ECO:0000259" key="6">
    <source>
        <dbReference type="Pfam" id="PF24568"/>
    </source>
</evidence>
<gene>
    <name evidence="7" type="ORF">GCM10007971_34770</name>
</gene>
<evidence type="ECO:0000256" key="3">
    <source>
        <dbReference type="SAM" id="MobiDB-lite"/>
    </source>
</evidence>
<protein>
    <submittedName>
        <fullName evidence="7">Cell wall-binding protein</fullName>
    </submittedName>
</protein>
<accession>A0A917Y557</accession>
<sequence>MRKKITIVTLIASLLFIQGTFHLQVHASGKGNLEEIQQERKEIQNNLLAGEQKINELYDDMKALNEEVNRLDDLLQEKEAKVEEITYEIETTKEEIYTLQAEIDRLNASIEERFDLLKTRASSYQKSGGLINYIEVIFDSQSFGDFISRVTAVNQVMDSDAMLMEQLEADMELVEAHQHSTLEKLNDLDQMHEAQEAERAQIEQEKQQQETVKASLNDKRQELVAYVEQLEGEDTRLKTMEDTVKKEIAAAEAAERERQEEIKLAAAEKAKQEEQAQAAVVKTKSVEKKEEQKESKPVQVKKEEPAVNKPESKPTPKPSESDDKSFTVTSTAYTADCNGCSGVTSTGIDLKANPNAKVIAVDPSVIPLGSIVHVEGYGHAIAGDTGSAIRGNKIDVFVPTQKQATSWGVRTVKVTIQ</sequence>
<dbReference type="SUPFAM" id="SSF50685">
    <property type="entry name" value="Barwin-like endoglucanases"/>
    <property type="match status" value="1"/>
</dbReference>
<dbReference type="GO" id="GO:0004553">
    <property type="term" value="F:hydrolase activity, hydrolyzing O-glycosyl compounds"/>
    <property type="evidence" value="ECO:0007669"/>
    <property type="project" value="InterPro"/>
</dbReference>
<feature type="compositionally biased region" description="Basic and acidic residues" evidence="3">
    <location>
        <begin position="195"/>
        <end position="208"/>
    </location>
</feature>
<evidence type="ECO:0000256" key="1">
    <source>
        <dbReference type="ARBA" id="ARBA00022729"/>
    </source>
</evidence>
<evidence type="ECO:0000256" key="4">
    <source>
        <dbReference type="SAM" id="SignalP"/>
    </source>
</evidence>
<evidence type="ECO:0000313" key="7">
    <source>
        <dbReference type="EMBL" id="GGN65673.1"/>
    </source>
</evidence>
<proteinExistence type="predicted"/>
<evidence type="ECO:0000313" key="8">
    <source>
        <dbReference type="Proteomes" id="UP000624041"/>
    </source>
</evidence>
<reference evidence="7" key="1">
    <citation type="journal article" date="2014" name="Int. J. Syst. Evol. Microbiol.">
        <title>Complete genome sequence of Corynebacterium casei LMG S-19264T (=DSM 44701T), isolated from a smear-ripened cheese.</title>
        <authorList>
            <consortium name="US DOE Joint Genome Institute (JGI-PGF)"/>
            <person name="Walter F."/>
            <person name="Albersmeier A."/>
            <person name="Kalinowski J."/>
            <person name="Ruckert C."/>
        </authorList>
    </citation>
    <scope>NUCLEOTIDE SEQUENCE</scope>
    <source>
        <strain evidence="7">JCM 17251</strain>
    </source>
</reference>
<feature type="chain" id="PRO_5037104756" evidence="4">
    <location>
        <begin position="28"/>
        <end position="417"/>
    </location>
</feature>
<name>A0A917Y557_9BACI</name>
<feature type="region of interest" description="Disordered" evidence="3">
    <location>
        <begin position="195"/>
        <end position="215"/>
    </location>
</feature>
<feature type="region of interest" description="Disordered" evidence="3">
    <location>
        <begin position="281"/>
        <end position="325"/>
    </location>
</feature>